<dbReference type="RefSeq" id="WP_105959271.1">
    <property type="nucleotide sequence ID" value="NZ_PVNS01000008.1"/>
</dbReference>
<dbReference type="EMBL" id="PVNS01000008">
    <property type="protein sequence ID" value="PRO65432.1"/>
    <property type="molecule type" value="Genomic_DNA"/>
</dbReference>
<accession>A0A2P6MGM2</accession>
<dbReference type="Pfam" id="PF02566">
    <property type="entry name" value="OsmC"/>
    <property type="match status" value="1"/>
</dbReference>
<dbReference type="PANTHER" id="PTHR34352">
    <property type="entry name" value="PROTEIN YHFA"/>
    <property type="match status" value="1"/>
</dbReference>
<keyword evidence="2" id="KW-1185">Reference proteome</keyword>
<gene>
    <name evidence="1" type="ORF">C6I21_09745</name>
</gene>
<dbReference type="AlphaFoldDB" id="A0A2P6MGM2"/>
<dbReference type="InterPro" id="IPR036102">
    <property type="entry name" value="OsmC/Ohrsf"/>
</dbReference>
<evidence type="ECO:0000313" key="2">
    <source>
        <dbReference type="Proteomes" id="UP000243650"/>
    </source>
</evidence>
<dbReference type="Proteomes" id="UP000243650">
    <property type="component" value="Unassembled WGS sequence"/>
</dbReference>
<sequence>MEFKWNQDHFTGETEFGEMVVSGDETKGFRPYQMMVGSIAVCSASVLRQVMEKQRLEVTGLTVKADVKRNPDEANRITHIALHYVIQGGELPETKVERAVKLASANCPMARTVEGAVEITETFELNS</sequence>
<organism evidence="1 2">
    <name type="scientific">Alkalicoccus urumqiensis</name>
    <name type="common">Bacillus urumqiensis</name>
    <dbReference type="NCBI Taxonomy" id="1548213"/>
    <lineage>
        <taxon>Bacteria</taxon>
        <taxon>Bacillati</taxon>
        <taxon>Bacillota</taxon>
        <taxon>Bacilli</taxon>
        <taxon>Bacillales</taxon>
        <taxon>Bacillaceae</taxon>
        <taxon>Alkalicoccus</taxon>
    </lineage>
</organism>
<dbReference type="PANTHER" id="PTHR34352:SF1">
    <property type="entry name" value="PROTEIN YHFA"/>
    <property type="match status" value="1"/>
</dbReference>
<dbReference type="OrthoDB" id="13625at2"/>
<dbReference type="SUPFAM" id="SSF82784">
    <property type="entry name" value="OsmC-like"/>
    <property type="match status" value="1"/>
</dbReference>
<reference evidence="1 2" key="1">
    <citation type="submission" date="2018-03" db="EMBL/GenBank/DDBJ databases">
        <title>Bacillus urumqiensis sp. nov., a moderately haloalkaliphilic bacterium isolated from a salt lake.</title>
        <authorList>
            <person name="Zhao B."/>
            <person name="Liao Z."/>
        </authorList>
    </citation>
    <scope>NUCLEOTIDE SEQUENCE [LARGE SCALE GENOMIC DNA]</scope>
    <source>
        <strain evidence="1 2">BZ-SZ-XJ18</strain>
    </source>
</reference>
<dbReference type="InterPro" id="IPR015946">
    <property type="entry name" value="KH_dom-like_a/b"/>
</dbReference>
<name>A0A2P6MGM2_ALKUR</name>
<proteinExistence type="predicted"/>
<dbReference type="Gene3D" id="3.30.300.20">
    <property type="match status" value="1"/>
</dbReference>
<dbReference type="InterPro" id="IPR003718">
    <property type="entry name" value="OsmC/Ohr_fam"/>
</dbReference>
<protein>
    <submittedName>
        <fullName evidence="1">Osmotically inducible protein C</fullName>
    </submittedName>
</protein>
<evidence type="ECO:0000313" key="1">
    <source>
        <dbReference type="EMBL" id="PRO65432.1"/>
    </source>
</evidence>
<comment type="caution">
    <text evidence="1">The sequence shown here is derived from an EMBL/GenBank/DDBJ whole genome shotgun (WGS) entry which is preliminary data.</text>
</comment>